<evidence type="ECO:0000256" key="1">
    <source>
        <dbReference type="SAM" id="MobiDB-lite"/>
    </source>
</evidence>
<keyword evidence="2" id="KW-0812">Transmembrane</keyword>
<keyword evidence="2" id="KW-1133">Transmembrane helix</keyword>
<keyword evidence="4" id="KW-1185">Reference proteome</keyword>
<accession>A0A5C3NIJ0</accession>
<feature type="transmembrane region" description="Helical" evidence="2">
    <location>
        <begin position="575"/>
        <end position="595"/>
    </location>
</feature>
<keyword evidence="2" id="KW-0472">Membrane</keyword>
<sequence length="666" mass="74856">MHLHAIPGIANAEVINQLLQPRLLHPPRLPEASASCPSLRPYSSNILSGLDTHVNLSTHSPPLPSSSRVSLQTDRSSVPSRRSARSYNPDTHIAVPSILSVGGGIDSSLRNSTLVDQGLRAVPAGECNTPLIEPLCIRPTDVKRYERNGRIQLRGDNGDTIKIEANTRSFSSSKYPERWEPQVHVEGARYYTHSSRRYFTDEKLCVLPDEDLVLINRTVDYLEEQLKGHGYTDADSLEIVLELVNEDQCGYYIADNKEETIFWLHEYDAQSMVSEVQGVVPPEHLALATRTMYWLHYGLFPNHQKVSPEIVAELHGYLLWYNTDSTTSRWSTSPFSGEDLQKLKADVISIDNKRTDAKFAAPIVGRLMYALLYQSFLNYHGQPVARLASNHNIMDDPSTASSWLFRILSLILLCAPHSYLRSMEMIWVDKIIHSNSWNRLTADFVAEWSSLQLMATVLFAGNMSFLAIQSVDRGIDVRSLSQIASCYSTVLSVYCIILSLLLIRAPTIKSWRGDSKDAEQIQKYLCTRPGGLKLLAVAFSLPFTLIFWALACLLVAFFCWSFQLNPILPSAGRIARVLLSLPWAFFLSLGIWLLVLEYQASSNPLVERSREWATCVASAYTEAKGKAHDQLQRVWCIQSILPRRSDAAQDQEYNLNDDVIEIPAGV</sequence>
<feature type="transmembrane region" description="Helical" evidence="2">
    <location>
        <begin position="534"/>
        <end position="563"/>
    </location>
</feature>
<evidence type="ECO:0008006" key="5">
    <source>
        <dbReference type="Google" id="ProtNLM"/>
    </source>
</evidence>
<proteinExistence type="predicted"/>
<protein>
    <recommendedName>
        <fullName evidence="5">WW domain-containing protein</fullName>
    </recommendedName>
</protein>
<dbReference type="OrthoDB" id="2657661at2759"/>
<evidence type="ECO:0000313" key="3">
    <source>
        <dbReference type="EMBL" id="TFK53411.1"/>
    </source>
</evidence>
<feature type="region of interest" description="Disordered" evidence="1">
    <location>
        <begin position="57"/>
        <end position="89"/>
    </location>
</feature>
<organism evidence="3 4">
    <name type="scientific">Heliocybe sulcata</name>
    <dbReference type="NCBI Taxonomy" id="5364"/>
    <lineage>
        <taxon>Eukaryota</taxon>
        <taxon>Fungi</taxon>
        <taxon>Dikarya</taxon>
        <taxon>Basidiomycota</taxon>
        <taxon>Agaricomycotina</taxon>
        <taxon>Agaricomycetes</taxon>
        <taxon>Gloeophyllales</taxon>
        <taxon>Gloeophyllaceae</taxon>
        <taxon>Heliocybe</taxon>
    </lineage>
</organism>
<gene>
    <name evidence="3" type="ORF">OE88DRAFT_1806367</name>
</gene>
<feature type="transmembrane region" description="Helical" evidence="2">
    <location>
        <begin position="480"/>
        <end position="503"/>
    </location>
</feature>
<reference evidence="3 4" key="1">
    <citation type="journal article" date="2019" name="Nat. Ecol. Evol.">
        <title>Megaphylogeny resolves global patterns of mushroom evolution.</title>
        <authorList>
            <person name="Varga T."/>
            <person name="Krizsan K."/>
            <person name="Foldi C."/>
            <person name="Dima B."/>
            <person name="Sanchez-Garcia M."/>
            <person name="Sanchez-Ramirez S."/>
            <person name="Szollosi G.J."/>
            <person name="Szarkandi J.G."/>
            <person name="Papp V."/>
            <person name="Albert L."/>
            <person name="Andreopoulos W."/>
            <person name="Angelini C."/>
            <person name="Antonin V."/>
            <person name="Barry K.W."/>
            <person name="Bougher N.L."/>
            <person name="Buchanan P."/>
            <person name="Buyck B."/>
            <person name="Bense V."/>
            <person name="Catcheside P."/>
            <person name="Chovatia M."/>
            <person name="Cooper J."/>
            <person name="Damon W."/>
            <person name="Desjardin D."/>
            <person name="Finy P."/>
            <person name="Geml J."/>
            <person name="Haridas S."/>
            <person name="Hughes K."/>
            <person name="Justo A."/>
            <person name="Karasinski D."/>
            <person name="Kautmanova I."/>
            <person name="Kiss B."/>
            <person name="Kocsube S."/>
            <person name="Kotiranta H."/>
            <person name="LaButti K.M."/>
            <person name="Lechner B.E."/>
            <person name="Liimatainen K."/>
            <person name="Lipzen A."/>
            <person name="Lukacs Z."/>
            <person name="Mihaltcheva S."/>
            <person name="Morgado L.N."/>
            <person name="Niskanen T."/>
            <person name="Noordeloos M.E."/>
            <person name="Ohm R.A."/>
            <person name="Ortiz-Santana B."/>
            <person name="Ovrebo C."/>
            <person name="Racz N."/>
            <person name="Riley R."/>
            <person name="Savchenko A."/>
            <person name="Shiryaev A."/>
            <person name="Soop K."/>
            <person name="Spirin V."/>
            <person name="Szebenyi C."/>
            <person name="Tomsovsky M."/>
            <person name="Tulloss R.E."/>
            <person name="Uehling J."/>
            <person name="Grigoriev I.V."/>
            <person name="Vagvolgyi C."/>
            <person name="Papp T."/>
            <person name="Martin F.M."/>
            <person name="Miettinen O."/>
            <person name="Hibbett D.S."/>
            <person name="Nagy L.G."/>
        </authorList>
    </citation>
    <scope>NUCLEOTIDE SEQUENCE [LARGE SCALE GENOMIC DNA]</scope>
    <source>
        <strain evidence="3 4">OMC1185</strain>
    </source>
</reference>
<evidence type="ECO:0000256" key="2">
    <source>
        <dbReference type="SAM" id="Phobius"/>
    </source>
</evidence>
<dbReference type="EMBL" id="ML213507">
    <property type="protein sequence ID" value="TFK53411.1"/>
    <property type="molecule type" value="Genomic_DNA"/>
</dbReference>
<dbReference type="Proteomes" id="UP000305948">
    <property type="component" value="Unassembled WGS sequence"/>
</dbReference>
<evidence type="ECO:0000313" key="4">
    <source>
        <dbReference type="Proteomes" id="UP000305948"/>
    </source>
</evidence>
<name>A0A5C3NIJ0_9AGAM</name>
<dbReference type="AlphaFoldDB" id="A0A5C3NIJ0"/>